<keyword evidence="4 10" id="KW-0963">Cytoplasm</keyword>
<dbReference type="PANTHER" id="PTHR30478">
    <property type="entry name" value="DNA POLYMERASE III SUBUNIT BETA"/>
    <property type="match status" value="1"/>
</dbReference>
<accession>A0A1S6QHR4</accession>
<comment type="function">
    <text evidence="10">Confers DNA tethering and processivity to DNA polymerases and other proteins. Acts as a clamp, forming a ring around DNA (a reaction catalyzed by the clamp-loading complex) which diffuses in an ATP-independent manner freely and bidirectionally along dsDNA. Initially characterized for its ability to contact the catalytic subunit of DNA polymerase III (Pol III), a complex, multichain enzyme responsible for most of the replicative synthesis in bacteria; Pol III exhibits 3'-5' exonuclease proofreading activity. The beta chain is required for initiation of replication as well as for processivity of DNA replication.</text>
</comment>
<dbReference type="GO" id="GO:0009360">
    <property type="term" value="C:DNA polymerase III complex"/>
    <property type="evidence" value="ECO:0007669"/>
    <property type="project" value="InterPro"/>
</dbReference>
<evidence type="ECO:0000313" key="14">
    <source>
        <dbReference type="EMBL" id="AQW21156.1"/>
    </source>
</evidence>
<keyword evidence="9" id="KW-0238">DNA-binding</keyword>
<keyword evidence="8 10" id="KW-0239">DNA-directed DNA polymerase</keyword>
<dbReference type="CDD" id="cd00140">
    <property type="entry name" value="beta_clamp"/>
    <property type="match status" value="1"/>
</dbReference>
<evidence type="ECO:0000256" key="5">
    <source>
        <dbReference type="ARBA" id="ARBA00022679"/>
    </source>
</evidence>
<evidence type="ECO:0000256" key="1">
    <source>
        <dbReference type="ARBA" id="ARBA00004496"/>
    </source>
</evidence>
<evidence type="ECO:0000256" key="7">
    <source>
        <dbReference type="ARBA" id="ARBA00022705"/>
    </source>
</evidence>
<dbReference type="NCBIfam" id="TIGR00663">
    <property type="entry name" value="dnan"/>
    <property type="match status" value="1"/>
</dbReference>
<proteinExistence type="inferred from homology"/>
<dbReference type="PANTHER" id="PTHR30478:SF0">
    <property type="entry name" value="BETA SLIDING CLAMP"/>
    <property type="match status" value="1"/>
</dbReference>
<dbReference type="GO" id="GO:0005737">
    <property type="term" value="C:cytoplasm"/>
    <property type="evidence" value="ECO:0007669"/>
    <property type="project" value="UniProtKB-SubCell"/>
</dbReference>
<evidence type="ECO:0000256" key="6">
    <source>
        <dbReference type="ARBA" id="ARBA00022695"/>
    </source>
</evidence>
<evidence type="ECO:0000256" key="9">
    <source>
        <dbReference type="ARBA" id="ARBA00023125"/>
    </source>
</evidence>
<dbReference type="Gene3D" id="3.10.150.10">
    <property type="entry name" value="DNA Polymerase III, subunit A, domain 2"/>
    <property type="match status" value="1"/>
</dbReference>
<keyword evidence="6 10" id="KW-0548">Nucleotidyltransferase</keyword>
<keyword evidence="5 10" id="KW-0808">Transferase</keyword>
<dbReference type="FunFam" id="3.10.150.10:FF:000007">
    <property type="entry name" value="Beta sliding clamp"/>
    <property type="match status" value="1"/>
</dbReference>
<protein>
    <recommendedName>
        <fullName evidence="3 10">Beta sliding clamp</fullName>
    </recommendedName>
</protein>
<evidence type="ECO:0000256" key="4">
    <source>
        <dbReference type="ARBA" id="ARBA00022490"/>
    </source>
</evidence>
<dbReference type="InterPro" id="IPR022634">
    <property type="entry name" value="DNA_polIII_beta_N"/>
</dbReference>
<dbReference type="GO" id="GO:0008408">
    <property type="term" value="F:3'-5' exonuclease activity"/>
    <property type="evidence" value="ECO:0007669"/>
    <property type="project" value="InterPro"/>
</dbReference>
<reference evidence="14 15" key="1">
    <citation type="journal article" date="2015" name="Genome Announc.">
        <title>Genome Sequence of Lactobacillus curieae CCTCC M 2011381T, a Novel Producer of Gamma-aminobutyric Acid.</title>
        <authorList>
            <person name="Wang Y."/>
            <person name="Wang Y."/>
            <person name="Lang C."/>
            <person name="Wei D."/>
            <person name="Xu P."/>
            <person name="Xie J."/>
        </authorList>
    </citation>
    <scope>NUCLEOTIDE SEQUENCE [LARGE SCALE GENOMIC DNA]</scope>
    <source>
        <strain evidence="14 15">CCTCC M 2011381</strain>
    </source>
</reference>
<keyword evidence="7 10" id="KW-0235">DNA replication</keyword>
<organism evidence="14 15">
    <name type="scientific">Lentilactobacillus curieae</name>
    <dbReference type="NCBI Taxonomy" id="1138822"/>
    <lineage>
        <taxon>Bacteria</taxon>
        <taxon>Bacillati</taxon>
        <taxon>Bacillota</taxon>
        <taxon>Bacilli</taxon>
        <taxon>Lactobacillales</taxon>
        <taxon>Lactobacillaceae</taxon>
        <taxon>Lentilactobacillus</taxon>
    </lineage>
</organism>
<sequence>MKFTISKSAFIKGLNTVSRAISTKTTIPILTGLKIVATNQSLILTGSDADISIETTIKTSDPDNLLAVESEGAIVLPARFFTEIVKKLPEDTLTIEVTDNFQTVITSGSASFTINGLDANNYPHLPEIDSSNSLPVAGDVLKQIISETVVAVSNQESRPILTGVHFTMDQDNILAVATDSHRLSQRKVALKQPFENSYDFVLPGKSLAELSKMIDDSKDDILLSVTENQALFVVGDTLFYSRLLEGNYPDTSRLIPDSFDTRVSFDASALLSTVERASLLSHESRNNVIKMIIEPDEKKVTIYGNSPDVGVVQENIDPISLEGNQLEISFNPDYMKDALRSLSQTSINVDFTSALRPFTLMPTEDGESFIQLITPIRTF</sequence>
<evidence type="ECO:0000259" key="13">
    <source>
        <dbReference type="Pfam" id="PF02768"/>
    </source>
</evidence>
<dbReference type="Pfam" id="PF02767">
    <property type="entry name" value="DNA_pol3_beta_2"/>
    <property type="match status" value="1"/>
</dbReference>
<evidence type="ECO:0000256" key="3">
    <source>
        <dbReference type="ARBA" id="ARBA00021035"/>
    </source>
</evidence>
<feature type="domain" description="DNA polymerase III beta sliding clamp N-terminal" evidence="11">
    <location>
        <begin position="1"/>
        <end position="126"/>
    </location>
</feature>
<dbReference type="Proteomes" id="UP000030361">
    <property type="component" value="Chromosome"/>
</dbReference>
<dbReference type="InterPro" id="IPR001001">
    <property type="entry name" value="DNA_polIII_beta"/>
</dbReference>
<dbReference type="InterPro" id="IPR046938">
    <property type="entry name" value="DNA_clamp_sf"/>
</dbReference>
<evidence type="ECO:0000256" key="2">
    <source>
        <dbReference type="ARBA" id="ARBA00010752"/>
    </source>
</evidence>
<dbReference type="GO" id="GO:0003887">
    <property type="term" value="F:DNA-directed DNA polymerase activity"/>
    <property type="evidence" value="ECO:0007669"/>
    <property type="project" value="UniProtKB-UniRule"/>
</dbReference>
<gene>
    <name evidence="14" type="ORF">PL11_004085</name>
</gene>
<dbReference type="SMART" id="SM00480">
    <property type="entry name" value="POL3Bc"/>
    <property type="match status" value="1"/>
</dbReference>
<evidence type="ECO:0000256" key="8">
    <source>
        <dbReference type="ARBA" id="ARBA00022932"/>
    </source>
</evidence>
<comment type="subunit">
    <text evidence="10">Forms a ring-shaped head-to-tail homodimer around DNA.</text>
</comment>
<keyword evidence="15" id="KW-1185">Reference proteome</keyword>
<feature type="domain" description="DNA polymerase III beta sliding clamp central" evidence="12">
    <location>
        <begin position="137"/>
        <end position="250"/>
    </location>
</feature>
<dbReference type="RefSeq" id="WP_035166545.1">
    <property type="nucleotide sequence ID" value="NZ_CP018906.1"/>
</dbReference>
<dbReference type="InterPro" id="IPR022635">
    <property type="entry name" value="DNA_polIII_beta_C"/>
</dbReference>
<feature type="domain" description="DNA polymerase III beta sliding clamp C-terminal" evidence="13">
    <location>
        <begin position="253"/>
        <end position="376"/>
    </location>
</feature>
<dbReference type="Pfam" id="PF02768">
    <property type="entry name" value="DNA_pol3_beta_3"/>
    <property type="match status" value="1"/>
</dbReference>
<dbReference type="GO" id="GO:0003677">
    <property type="term" value="F:DNA binding"/>
    <property type="evidence" value="ECO:0007669"/>
    <property type="project" value="UniProtKB-UniRule"/>
</dbReference>
<evidence type="ECO:0000259" key="12">
    <source>
        <dbReference type="Pfam" id="PF02767"/>
    </source>
</evidence>
<dbReference type="OrthoDB" id="8421503at2"/>
<dbReference type="InterPro" id="IPR022637">
    <property type="entry name" value="DNA_polIII_beta_cen"/>
</dbReference>
<dbReference type="Gene3D" id="3.70.10.10">
    <property type="match status" value="1"/>
</dbReference>
<dbReference type="KEGG" id="lcu:PL11_004085"/>
<comment type="subcellular location">
    <subcellularLocation>
        <location evidence="1 10">Cytoplasm</location>
    </subcellularLocation>
</comment>
<dbReference type="EMBL" id="CP018906">
    <property type="protein sequence ID" value="AQW21156.1"/>
    <property type="molecule type" value="Genomic_DNA"/>
</dbReference>
<dbReference type="PIRSF" id="PIRSF000804">
    <property type="entry name" value="DNA_pol_III_b"/>
    <property type="match status" value="1"/>
</dbReference>
<evidence type="ECO:0000259" key="11">
    <source>
        <dbReference type="Pfam" id="PF00712"/>
    </source>
</evidence>
<dbReference type="SUPFAM" id="SSF55979">
    <property type="entry name" value="DNA clamp"/>
    <property type="match status" value="3"/>
</dbReference>
<evidence type="ECO:0000256" key="10">
    <source>
        <dbReference type="PIRNR" id="PIRNR000804"/>
    </source>
</evidence>
<name>A0A1S6QHR4_9LACO</name>
<dbReference type="eggNOG" id="COG0592">
    <property type="taxonomic scope" value="Bacteria"/>
</dbReference>
<evidence type="ECO:0000313" key="15">
    <source>
        <dbReference type="Proteomes" id="UP000030361"/>
    </source>
</evidence>
<dbReference type="AlphaFoldDB" id="A0A1S6QHR4"/>
<comment type="similarity">
    <text evidence="2 10">Belongs to the beta sliding clamp family.</text>
</comment>
<dbReference type="GO" id="GO:0006271">
    <property type="term" value="P:DNA strand elongation involved in DNA replication"/>
    <property type="evidence" value="ECO:0007669"/>
    <property type="project" value="TreeGrafter"/>
</dbReference>
<dbReference type="Pfam" id="PF00712">
    <property type="entry name" value="DNA_pol3_beta"/>
    <property type="match status" value="1"/>
</dbReference>